<protein>
    <submittedName>
        <fullName evidence="3">Enoyl-CoA hydratase/isomerase family protein</fullName>
    </submittedName>
</protein>
<evidence type="ECO:0000256" key="2">
    <source>
        <dbReference type="RuleBase" id="RU003707"/>
    </source>
</evidence>
<dbReference type="Proteomes" id="UP001597237">
    <property type="component" value="Unassembled WGS sequence"/>
</dbReference>
<gene>
    <name evidence="3" type="ORF">ACFSC0_07435</name>
</gene>
<accession>A0ABW4MZ17</accession>
<evidence type="ECO:0000313" key="3">
    <source>
        <dbReference type="EMBL" id="MFD1783222.1"/>
    </source>
</evidence>
<keyword evidence="4" id="KW-1185">Reference proteome</keyword>
<dbReference type="InterPro" id="IPR001753">
    <property type="entry name" value="Enoyl-CoA_hydra/iso"/>
</dbReference>
<organism evidence="3 4">
    <name type="scientific">Phenylobacterium terrae</name>
    <dbReference type="NCBI Taxonomy" id="2665495"/>
    <lineage>
        <taxon>Bacteria</taxon>
        <taxon>Pseudomonadati</taxon>
        <taxon>Pseudomonadota</taxon>
        <taxon>Alphaproteobacteria</taxon>
        <taxon>Caulobacterales</taxon>
        <taxon>Caulobacteraceae</taxon>
        <taxon>Phenylobacterium</taxon>
    </lineage>
</organism>
<reference evidence="4" key="1">
    <citation type="journal article" date="2019" name="Int. J. Syst. Evol. Microbiol.">
        <title>The Global Catalogue of Microorganisms (GCM) 10K type strain sequencing project: providing services to taxonomists for standard genome sequencing and annotation.</title>
        <authorList>
            <consortium name="The Broad Institute Genomics Platform"/>
            <consortium name="The Broad Institute Genome Sequencing Center for Infectious Disease"/>
            <person name="Wu L."/>
            <person name="Ma J."/>
        </authorList>
    </citation>
    <scope>NUCLEOTIDE SEQUENCE [LARGE SCALE GENOMIC DNA]</scope>
    <source>
        <strain evidence="4">DFY28</strain>
    </source>
</reference>
<evidence type="ECO:0000256" key="1">
    <source>
        <dbReference type="ARBA" id="ARBA00005254"/>
    </source>
</evidence>
<dbReference type="SUPFAM" id="SSF52096">
    <property type="entry name" value="ClpP/crotonase"/>
    <property type="match status" value="1"/>
</dbReference>
<dbReference type="InterPro" id="IPR018376">
    <property type="entry name" value="Enoyl-CoA_hyd/isom_CS"/>
</dbReference>
<comment type="similarity">
    <text evidence="1 2">Belongs to the enoyl-CoA hydratase/isomerase family.</text>
</comment>
<dbReference type="Gene3D" id="3.90.226.10">
    <property type="entry name" value="2-enoyl-CoA Hydratase, Chain A, domain 1"/>
    <property type="match status" value="1"/>
</dbReference>
<dbReference type="PANTHER" id="PTHR11941:SF54">
    <property type="entry name" value="ENOYL-COA HYDRATASE, MITOCHONDRIAL"/>
    <property type="match status" value="1"/>
</dbReference>
<dbReference type="CDD" id="cd06558">
    <property type="entry name" value="crotonase-like"/>
    <property type="match status" value="1"/>
</dbReference>
<name>A0ABW4MZ17_9CAUL</name>
<comment type="caution">
    <text evidence="3">The sequence shown here is derived from an EMBL/GenBank/DDBJ whole genome shotgun (WGS) entry which is preliminary data.</text>
</comment>
<dbReference type="Pfam" id="PF00378">
    <property type="entry name" value="ECH_1"/>
    <property type="match status" value="1"/>
</dbReference>
<dbReference type="PROSITE" id="PS00166">
    <property type="entry name" value="ENOYL_COA_HYDRATASE"/>
    <property type="match status" value="1"/>
</dbReference>
<sequence length="250" mass="26383">MSGTVHLEAPSKHVRVLTIDNPPMNPLGVAMRATFMGVLDEVAEHAEVRCLVVTGKGRAFCSGDDLKDVGPQGEDLAGFARLLERLDASRVPVIAAVNGWCVGGGFELALCCDIRIASTEAKFTAAGVNVGLMASAYRLPRIIGVGPAKAMLLTGLPHDAATAERFGLVTAVHEPEALMPAALALAERIASRAPLSVAAAKRVSSRAPDLSPEDADRMQAAELRVLRKSADHKEAVQAFREKRDPVFTGS</sequence>
<proteinExistence type="inferred from homology"/>
<dbReference type="InterPro" id="IPR029045">
    <property type="entry name" value="ClpP/crotonase-like_dom_sf"/>
</dbReference>
<evidence type="ECO:0000313" key="4">
    <source>
        <dbReference type="Proteomes" id="UP001597237"/>
    </source>
</evidence>
<dbReference type="EMBL" id="JBHUEY010000001">
    <property type="protein sequence ID" value="MFD1783222.1"/>
    <property type="molecule type" value="Genomic_DNA"/>
</dbReference>
<dbReference type="RefSeq" id="WP_377284366.1">
    <property type="nucleotide sequence ID" value="NZ_JBHRSI010000015.1"/>
</dbReference>
<dbReference type="PANTHER" id="PTHR11941">
    <property type="entry name" value="ENOYL-COA HYDRATASE-RELATED"/>
    <property type="match status" value="1"/>
</dbReference>